<organism evidence="3 4">
    <name type="scientific">Niastella vici</name>
    <dbReference type="NCBI Taxonomy" id="1703345"/>
    <lineage>
        <taxon>Bacteria</taxon>
        <taxon>Pseudomonadati</taxon>
        <taxon>Bacteroidota</taxon>
        <taxon>Chitinophagia</taxon>
        <taxon>Chitinophagales</taxon>
        <taxon>Chitinophagaceae</taxon>
        <taxon>Niastella</taxon>
    </lineage>
</organism>
<dbReference type="STRING" id="1703345.A3860_05590"/>
<name>A0A1V9FSG3_9BACT</name>
<dbReference type="Pfam" id="PF11827">
    <property type="entry name" value="DUF3347"/>
    <property type="match status" value="1"/>
</dbReference>
<comment type="caution">
    <text evidence="3">The sequence shown here is derived from an EMBL/GenBank/DDBJ whole genome shotgun (WGS) entry which is preliminary data.</text>
</comment>
<evidence type="ECO:0000313" key="3">
    <source>
        <dbReference type="EMBL" id="OQP61186.1"/>
    </source>
</evidence>
<feature type="domain" description="DUF3347" evidence="2">
    <location>
        <begin position="57"/>
        <end position="149"/>
    </location>
</feature>
<dbReference type="EMBL" id="LVYD01000058">
    <property type="protein sequence ID" value="OQP61186.1"/>
    <property type="molecule type" value="Genomic_DNA"/>
</dbReference>
<protein>
    <recommendedName>
        <fullName evidence="2">DUF3347 domain-containing protein</fullName>
    </recommendedName>
</protein>
<sequence>MKYSLFIATISIGIFSACNSNNNNNNAATKTASDSTPTKTTAPAPATTTKATPVKDVLTGYLQLKNALANDNGSDAAAAGKSMETAFHQFDKSALTPDQKKLYEDVEDDAREHAEHIGKNGSNIKHQREHFDLLSKDMFELVKTFGAGQSLYQDSCPMYNDGKGATWLSEKKEIENPYYGKKMPTCGSVKLELQ</sequence>
<dbReference type="AlphaFoldDB" id="A0A1V9FSG3"/>
<evidence type="ECO:0000256" key="1">
    <source>
        <dbReference type="SAM" id="MobiDB-lite"/>
    </source>
</evidence>
<reference evidence="3 4" key="1">
    <citation type="submission" date="2016-03" db="EMBL/GenBank/DDBJ databases">
        <title>Niastella vici sp. nov., isolated from farmland soil.</title>
        <authorList>
            <person name="Chen L."/>
            <person name="Wang D."/>
            <person name="Yang S."/>
            <person name="Wang G."/>
        </authorList>
    </citation>
    <scope>NUCLEOTIDE SEQUENCE [LARGE SCALE GENOMIC DNA]</scope>
    <source>
        <strain evidence="3 4">DJ57</strain>
    </source>
</reference>
<evidence type="ECO:0000313" key="4">
    <source>
        <dbReference type="Proteomes" id="UP000192796"/>
    </source>
</evidence>
<accession>A0A1V9FSG3</accession>
<dbReference type="OrthoDB" id="5513217at2"/>
<dbReference type="Proteomes" id="UP000192796">
    <property type="component" value="Unassembled WGS sequence"/>
</dbReference>
<dbReference type="InterPro" id="IPR021782">
    <property type="entry name" value="DUF3347"/>
</dbReference>
<dbReference type="RefSeq" id="WP_081151596.1">
    <property type="nucleotide sequence ID" value="NZ_LVYD01000058.1"/>
</dbReference>
<proteinExistence type="predicted"/>
<gene>
    <name evidence="3" type="ORF">A3860_05590</name>
</gene>
<dbReference type="PROSITE" id="PS51257">
    <property type="entry name" value="PROKAR_LIPOPROTEIN"/>
    <property type="match status" value="1"/>
</dbReference>
<feature type="region of interest" description="Disordered" evidence="1">
    <location>
        <begin position="28"/>
        <end position="49"/>
    </location>
</feature>
<keyword evidence="4" id="KW-1185">Reference proteome</keyword>
<evidence type="ECO:0000259" key="2">
    <source>
        <dbReference type="Pfam" id="PF11827"/>
    </source>
</evidence>